<dbReference type="PANTHER" id="PTHR33607">
    <property type="entry name" value="ENDONUCLEASE-1"/>
    <property type="match status" value="1"/>
</dbReference>
<dbReference type="AlphaFoldDB" id="A0A8B2NQY5"/>
<dbReference type="GO" id="GO:0004518">
    <property type="term" value="F:nuclease activity"/>
    <property type="evidence" value="ECO:0007669"/>
    <property type="project" value="UniProtKB-KW"/>
</dbReference>
<reference evidence="4 5" key="1">
    <citation type="submission" date="2018-05" db="EMBL/GenBank/DDBJ databases">
        <title>Acuticoccus sediminis sp. nov., isolated from deep-sea sediment of Indian Ocean.</title>
        <authorList>
            <person name="Liu X."/>
            <person name="Lai Q."/>
            <person name="Du Y."/>
            <person name="Sun F."/>
            <person name="Zhang X."/>
            <person name="Wang S."/>
            <person name="Shao Z."/>
        </authorList>
    </citation>
    <scope>NUCLEOTIDE SEQUENCE [LARGE SCALE GENOMIC DNA]</scope>
    <source>
        <strain evidence="4 5">PTG4-2</strain>
    </source>
</reference>
<dbReference type="Pfam" id="PF13365">
    <property type="entry name" value="Trypsin_2"/>
    <property type="match status" value="1"/>
</dbReference>
<dbReference type="Proteomes" id="UP000249590">
    <property type="component" value="Unassembled WGS sequence"/>
</dbReference>
<sequence>MPDGERHVGALDLFAQDFSQRTDAVVALLRASAERWREGEAQRLELGRQLRRARNHEPLQWWKVEKEDRFYQALKTHGFEKEATMLAEGAAAEEFSGTYESIIAGSDLTGIEFFERGLIAARAVARVEVPLDLQRVSYGSGVLVSPRLFLTNHHVIPSDVVAAGTTVQFEYLTTAGGKLRDPLEFAMEPGTFFKTDREMDFTLVALRPEGSNGVELRSRGWCPLIAQSGKTMIGSRANIIQHPRGERMQVAVRSNRIVTVVGDFLQYTTDTEHGSSGSPVFNDYWQLAAIHHMGVPDLTGDHRPRLDDGSAWTGDPQTASRIVTVGNEGTRISQIVQHVATALDGESERTLFAQCLEPPDAMNLWDLFVRTGTVVAVGPGLGLGRPADPHAGDGPHAPRGVAGPDAHVAASLVERFGPRRGDYDKVADNVARRETWDDLDDLWGGPVRPLAKRLRQRLVRHETGALAFAEARYRWLYPSLDVTVEGAIRDLITGDPRPACDVMEDELAGLRAAMATDPSRSIDPLTDADGAIARAEEAGVALAAVRAIAPHRGAPSALAGDLHALFALARPTTRAAVIASDGRMADEPFRKGAVARAVFYVLLRYGPVADVGDALLARLARWHAEDPVDDWERRRNMLIAGAQGTRNPFVDQPELARPAFLAALVTTDA</sequence>
<evidence type="ECO:0000256" key="3">
    <source>
        <dbReference type="ARBA" id="ARBA00022801"/>
    </source>
</evidence>
<evidence type="ECO:0008006" key="6">
    <source>
        <dbReference type="Google" id="ProtNLM"/>
    </source>
</evidence>
<comment type="caution">
    <text evidence="4">The sequence shown here is derived from an EMBL/GenBank/DDBJ whole genome shotgun (WGS) entry which is preliminary data.</text>
</comment>
<comment type="similarity">
    <text evidence="1">Belongs to the EndA/NucM nuclease family.</text>
</comment>
<dbReference type="InterPro" id="IPR043504">
    <property type="entry name" value="Peptidase_S1_PA_chymotrypsin"/>
</dbReference>
<name>A0A8B2NQY5_9HYPH</name>
<evidence type="ECO:0000256" key="2">
    <source>
        <dbReference type="ARBA" id="ARBA00022722"/>
    </source>
</evidence>
<proteinExistence type="inferred from homology"/>
<keyword evidence="5" id="KW-1185">Reference proteome</keyword>
<dbReference type="InterPro" id="IPR007346">
    <property type="entry name" value="Endonuclease-I"/>
</dbReference>
<dbReference type="SUPFAM" id="SSF54060">
    <property type="entry name" value="His-Me finger endonucleases"/>
    <property type="match status" value="1"/>
</dbReference>
<dbReference type="Pfam" id="PF04231">
    <property type="entry name" value="Endonuclease_1"/>
    <property type="match status" value="1"/>
</dbReference>
<dbReference type="RefSeq" id="WP_111345809.1">
    <property type="nucleotide sequence ID" value="NZ_QHHQ01000002.1"/>
</dbReference>
<keyword evidence="2" id="KW-0540">Nuclease</keyword>
<dbReference type="OrthoDB" id="500593at2"/>
<evidence type="ECO:0000256" key="1">
    <source>
        <dbReference type="ARBA" id="ARBA00006429"/>
    </source>
</evidence>
<dbReference type="GO" id="GO:0016787">
    <property type="term" value="F:hydrolase activity"/>
    <property type="evidence" value="ECO:0007669"/>
    <property type="project" value="UniProtKB-KW"/>
</dbReference>
<dbReference type="Gene3D" id="2.40.10.10">
    <property type="entry name" value="Trypsin-like serine proteases"/>
    <property type="match status" value="2"/>
</dbReference>
<dbReference type="SUPFAM" id="SSF50494">
    <property type="entry name" value="Trypsin-like serine proteases"/>
    <property type="match status" value="1"/>
</dbReference>
<protein>
    <recommendedName>
        <fullName evidence="6">Serine protease</fullName>
    </recommendedName>
</protein>
<keyword evidence="3" id="KW-0378">Hydrolase</keyword>
<gene>
    <name evidence="4" type="ORF">DLJ53_13145</name>
</gene>
<accession>A0A8B2NQY5</accession>
<dbReference type="PANTHER" id="PTHR33607:SF2">
    <property type="entry name" value="ENDONUCLEASE-1"/>
    <property type="match status" value="1"/>
</dbReference>
<dbReference type="InterPro" id="IPR044925">
    <property type="entry name" value="His-Me_finger_sf"/>
</dbReference>
<organism evidence="4 5">
    <name type="scientific">Acuticoccus sediminis</name>
    <dbReference type="NCBI Taxonomy" id="2184697"/>
    <lineage>
        <taxon>Bacteria</taxon>
        <taxon>Pseudomonadati</taxon>
        <taxon>Pseudomonadota</taxon>
        <taxon>Alphaproteobacteria</taxon>
        <taxon>Hyphomicrobiales</taxon>
        <taxon>Amorphaceae</taxon>
        <taxon>Acuticoccus</taxon>
    </lineage>
</organism>
<dbReference type="InterPro" id="IPR009003">
    <property type="entry name" value="Peptidase_S1_PA"/>
</dbReference>
<evidence type="ECO:0000313" key="4">
    <source>
        <dbReference type="EMBL" id="RAI02305.1"/>
    </source>
</evidence>
<dbReference type="EMBL" id="QHHQ01000002">
    <property type="protein sequence ID" value="RAI02305.1"/>
    <property type="molecule type" value="Genomic_DNA"/>
</dbReference>
<evidence type="ECO:0000313" key="5">
    <source>
        <dbReference type="Proteomes" id="UP000249590"/>
    </source>
</evidence>